<dbReference type="SUPFAM" id="SSF52058">
    <property type="entry name" value="L domain-like"/>
    <property type="match status" value="1"/>
</dbReference>
<keyword evidence="14" id="KW-1185">Reference proteome</keyword>
<comment type="caution">
    <text evidence="13">The sequence shown here is derived from an EMBL/GenBank/DDBJ whole genome shotgun (WGS) entry which is preliminary data.</text>
</comment>
<evidence type="ECO:0000256" key="4">
    <source>
        <dbReference type="ARBA" id="ARBA00022729"/>
    </source>
</evidence>
<dbReference type="GO" id="GO:0016020">
    <property type="term" value="C:membrane"/>
    <property type="evidence" value="ECO:0007669"/>
    <property type="project" value="UniProtKB-SubCell"/>
</dbReference>
<evidence type="ECO:0000256" key="6">
    <source>
        <dbReference type="ARBA" id="ARBA00022989"/>
    </source>
</evidence>
<comment type="subcellular location">
    <subcellularLocation>
        <location evidence="1">Membrane</location>
    </subcellularLocation>
</comment>
<keyword evidence="7 10" id="KW-0472">Membrane</keyword>
<dbReference type="Pfam" id="PF00560">
    <property type="entry name" value="LRR_1"/>
    <property type="match status" value="2"/>
</dbReference>
<keyword evidence="8" id="KW-0675">Receptor</keyword>
<organism evidence="13 14">
    <name type="scientific">Dendrobium thyrsiflorum</name>
    <name type="common">Pinecone-like raceme dendrobium</name>
    <name type="synonym">Orchid</name>
    <dbReference type="NCBI Taxonomy" id="117978"/>
    <lineage>
        <taxon>Eukaryota</taxon>
        <taxon>Viridiplantae</taxon>
        <taxon>Streptophyta</taxon>
        <taxon>Embryophyta</taxon>
        <taxon>Tracheophyta</taxon>
        <taxon>Spermatophyta</taxon>
        <taxon>Magnoliopsida</taxon>
        <taxon>Liliopsida</taxon>
        <taxon>Asparagales</taxon>
        <taxon>Orchidaceae</taxon>
        <taxon>Epidendroideae</taxon>
        <taxon>Malaxideae</taxon>
        <taxon>Dendrobiinae</taxon>
        <taxon>Dendrobium</taxon>
    </lineage>
</organism>
<feature type="compositionally biased region" description="Pro residues" evidence="9">
    <location>
        <begin position="257"/>
        <end position="269"/>
    </location>
</feature>
<feature type="transmembrane region" description="Helical" evidence="10">
    <location>
        <begin position="300"/>
        <end position="320"/>
    </location>
</feature>
<dbReference type="InterPro" id="IPR001611">
    <property type="entry name" value="Leu-rich_rpt"/>
</dbReference>
<evidence type="ECO:0000313" key="14">
    <source>
        <dbReference type="Proteomes" id="UP001552299"/>
    </source>
</evidence>
<gene>
    <name evidence="13" type="ORF">M5K25_022940</name>
</gene>
<dbReference type="PROSITE" id="PS50011">
    <property type="entry name" value="PROTEIN_KINASE_DOM"/>
    <property type="match status" value="1"/>
</dbReference>
<dbReference type="FunFam" id="1.10.510.10:FF:000095">
    <property type="entry name" value="protein STRUBBELIG-RECEPTOR FAMILY 8"/>
    <property type="match status" value="1"/>
</dbReference>
<feature type="domain" description="Protein kinase" evidence="12">
    <location>
        <begin position="419"/>
        <end position="695"/>
    </location>
</feature>
<dbReference type="FunFam" id="3.80.10.10:FF:000062">
    <property type="entry name" value="protein STRUBBELIG-RECEPTOR FAMILY 3"/>
    <property type="match status" value="1"/>
</dbReference>
<feature type="region of interest" description="Disordered" evidence="9">
    <location>
        <begin position="254"/>
        <end position="290"/>
    </location>
</feature>
<dbReference type="CDD" id="cd14066">
    <property type="entry name" value="STKc_IRAK"/>
    <property type="match status" value="1"/>
</dbReference>
<evidence type="ECO:0000256" key="2">
    <source>
        <dbReference type="ARBA" id="ARBA00022614"/>
    </source>
</evidence>
<dbReference type="FunFam" id="3.30.200.20:FF:000125">
    <property type="entry name" value="Protein STRUBBELIG-RECEPTOR FAMILY 8"/>
    <property type="match status" value="1"/>
</dbReference>
<dbReference type="Pfam" id="PF07714">
    <property type="entry name" value="PK_Tyr_Ser-Thr"/>
    <property type="match status" value="1"/>
</dbReference>
<keyword evidence="3 10" id="KW-0812">Transmembrane</keyword>
<keyword evidence="2" id="KW-0433">Leucine-rich repeat</keyword>
<dbReference type="InterPro" id="IPR032675">
    <property type="entry name" value="LRR_dom_sf"/>
</dbReference>
<dbReference type="InterPro" id="IPR001245">
    <property type="entry name" value="Ser-Thr/Tyr_kinase_cat_dom"/>
</dbReference>
<dbReference type="Pfam" id="PF08263">
    <property type="entry name" value="LRRNT_2"/>
    <property type="match status" value="1"/>
</dbReference>
<proteinExistence type="predicted"/>
<dbReference type="PANTHER" id="PTHR48007:SF13">
    <property type="entry name" value="PROTEIN STRUBBELIG-RECEPTOR FAMILY 4"/>
    <property type="match status" value="1"/>
</dbReference>
<evidence type="ECO:0000256" key="8">
    <source>
        <dbReference type="ARBA" id="ARBA00023170"/>
    </source>
</evidence>
<evidence type="ECO:0000256" key="9">
    <source>
        <dbReference type="SAM" id="MobiDB-lite"/>
    </source>
</evidence>
<reference evidence="13 14" key="1">
    <citation type="journal article" date="2024" name="Plant Biotechnol. J.">
        <title>Dendrobium thyrsiflorum genome and its molecular insights into genes involved in important horticultural traits.</title>
        <authorList>
            <person name="Chen B."/>
            <person name="Wang J.Y."/>
            <person name="Zheng P.J."/>
            <person name="Li K.L."/>
            <person name="Liang Y.M."/>
            <person name="Chen X.F."/>
            <person name="Zhang C."/>
            <person name="Zhao X."/>
            <person name="He X."/>
            <person name="Zhang G.Q."/>
            <person name="Liu Z.J."/>
            <person name="Xu Q."/>
        </authorList>
    </citation>
    <scope>NUCLEOTIDE SEQUENCE [LARGE SCALE GENOMIC DNA]</scope>
    <source>
        <strain evidence="13">GZMU011</strain>
    </source>
</reference>
<evidence type="ECO:0000256" key="7">
    <source>
        <dbReference type="ARBA" id="ARBA00023136"/>
    </source>
</evidence>
<feature type="signal peptide" evidence="11">
    <location>
        <begin position="1"/>
        <end position="30"/>
    </location>
</feature>
<dbReference type="Gene3D" id="1.10.510.10">
    <property type="entry name" value="Transferase(Phosphotransferase) domain 1"/>
    <property type="match status" value="1"/>
</dbReference>
<evidence type="ECO:0000256" key="11">
    <source>
        <dbReference type="SAM" id="SignalP"/>
    </source>
</evidence>
<dbReference type="SUPFAM" id="SSF56112">
    <property type="entry name" value="Protein kinase-like (PK-like)"/>
    <property type="match status" value="1"/>
</dbReference>
<evidence type="ECO:0000256" key="10">
    <source>
        <dbReference type="SAM" id="Phobius"/>
    </source>
</evidence>
<dbReference type="InterPro" id="IPR013210">
    <property type="entry name" value="LRR_N_plant-typ"/>
</dbReference>
<dbReference type="Pfam" id="PF13516">
    <property type="entry name" value="LRR_6"/>
    <property type="match status" value="1"/>
</dbReference>
<keyword evidence="5" id="KW-0677">Repeat</keyword>
<protein>
    <recommendedName>
        <fullName evidence="12">Protein kinase domain-containing protein</fullName>
    </recommendedName>
</protein>
<dbReference type="EMBL" id="JANQDX010000017">
    <property type="protein sequence ID" value="KAL0908445.1"/>
    <property type="molecule type" value="Genomic_DNA"/>
</dbReference>
<dbReference type="SMART" id="SM00369">
    <property type="entry name" value="LRR_TYP"/>
    <property type="match status" value="4"/>
</dbReference>
<evidence type="ECO:0000256" key="1">
    <source>
        <dbReference type="ARBA" id="ARBA00004370"/>
    </source>
</evidence>
<evidence type="ECO:0000313" key="13">
    <source>
        <dbReference type="EMBL" id="KAL0908445.1"/>
    </source>
</evidence>
<evidence type="ECO:0000256" key="3">
    <source>
        <dbReference type="ARBA" id="ARBA00022692"/>
    </source>
</evidence>
<dbReference type="InterPro" id="IPR046959">
    <property type="entry name" value="PRK1-6/SRF4-like"/>
</dbReference>
<accession>A0ABD0U769</accession>
<name>A0ABD0U769_DENTH</name>
<feature type="chain" id="PRO_5044776001" description="Protein kinase domain-containing protein" evidence="11">
    <location>
        <begin position="31"/>
        <end position="724"/>
    </location>
</feature>
<dbReference type="InterPro" id="IPR003591">
    <property type="entry name" value="Leu-rich_rpt_typical-subtyp"/>
</dbReference>
<dbReference type="InterPro" id="IPR000719">
    <property type="entry name" value="Prot_kinase_dom"/>
</dbReference>
<dbReference type="Pfam" id="PF13855">
    <property type="entry name" value="LRR_8"/>
    <property type="match status" value="1"/>
</dbReference>
<keyword evidence="6 10" id="KW-1133">Transmembrane helix</keyword>
<dbReference type="InterPro" id="IPR011009">
    <property type="entry name" value="Kinase-like_dom_sf"/>
</dbReference>
<dbReference type="Gene3D" id="3.30.200.20">
    <property type="entry name" value="Phosphorylase Kinase, domain 1"/>
    <property type="match status" value="1"/>
</dbReference>
<evidence type="ECO:0000259" key="12">
    <source>
        <dbReference type="PROSITE" id="PS50011"/>
    </source>
</evidence>
<evidence type="ECO:0000256" key="5">
    <source>
        <dbReference type="ARBA" id="ARBA00022737"/>
    </source>
</evidence>
<dbReference type="PANTHER" id="PTHR48007">
    <property type="entry name" value="LEUCINE-RICH REPEAT RECEPTOR-LIKE PROTEIN KINASE PXC1"/>
    <property type="match status" value="1"/>
</dbReference>
<sequence>MRRGGRREEKEMMRLWVLLLCIWFWTPVLANGFTDPADVSALNALYGSMNSAPQLTGWTANGGDPCGQVWKGITCSGTAVTEIKLSGMQLSGALGYSLNTMISLIELDVSNNNLGGGGLIPYDLPPNLQRLSLSGNTFNGRIPYSISLMVSLKNLELNHNQLQGSLDDMFLKLSNLTTLDLSFNSFTGGLPESFSNLSSLKTLHVQNNQFTGTLDVIANIHLEDLNVANNHFSGWIPDQLKGINNLQIYGNSWSAGPAPPPPPYTPPPSRRTHPGQRSGGGNSQPDGVTYEKSSGLGGGFIAAIVVVILIIGAMMAFFLVKRKTRNSSSKEKIEQEHTYTLPSKELKQMIPNHPSASINAEIVQSVDPIYLKPPPIAQKKPFDNDDDLSNQSTITKANVAPIKALAYSVADLQIATGSFSIDNLIGEGSIGRVYRAQVNDGKVLAVKKINSAALPSQSSDEFLDVVSIISRLHHPNVTELVGYCSEHGQHLLIYEFHKNGSLHDFLHHLDEYSNPLSWANRVKIALGTARALEYLHEVCSPSILHKNLKSANVLLDGELNPHLSDCGLSSIVPTLEYQALDHSMASGYSAPEVAMSGHYTLKSDVYSFGVIMLELMTGRKPFDSSRQRLEQSLARWAAPQLHDIDALDKMVDPSLEGLYPAKALSRFADVIALCVQSEPEFRPPMSEVVQALVRLVQRSNLSKRTFSKERFEAAGRCDDPLFPQ</sequence>
<dbReference type="AlphaFoldDB" id="A0ABD0U769"/>
<keyword evidence="4 11" id="KW-0732">Signal</keyword>
<dbReference type="Gene3D" id="3.80.10.10">
    <property type="entry name" value="Ribonuclease Inhibitor"/>
    <property type="match status" value="1"/>
</dbReference>
<dbReference type="Proteomes" id="UP001552299">
    <property type="component" value="Unassembled WGS sequence"/>
</dbReference>